<dbReference type="PANTHER" id="PTHR40086">
    <property type="entry name" value="PHOSPHOTRANSFERASE YTMP-RELATED"/>
    <property type="match status" value="1"/>
</dbReference>
<sequence length="259" mass="30424">MEFQLDREWRLQPIKGATGQTYMGKRKTERVFIKRNTSPLLAALSKEGIAPKLVWTKRTANGDVLTAQEWLDGYLLTANEIGSRNDVVDVLYHLHHSNMLKNMLGKIGGQIFTPTDLLEDYEANIPLELRNNSYLTRVLQYLKLNLPDFPLQKYMVVHGDVNHRNWIVSNRYLYLVDWDSVMISDPALDIGMLLGHYVPREAWKKWLLAYGLYPSEEALKRIYWYVLFGFLQEIIRYYQSGERREMNLEILKLKQTFGY</sequence>
<protein>
    <submittedName>
        <fullName evidence="2">Aminoglycoside phosphotransferase</fullName>
    </submittedName>
</protein>
<keyword evidence="2" id="KW-0808">Transferase</keyword>
<dbReference type="AlphaFoldDB" id="A0A1E5KZM0"/>
<dbReference type="EMBL" id="MIEK01000010">
    <property type="protein sequence ID" value="OEH83264.1"/>
    <property type="molecule type" value="Genomic_DNA"/>
</dbReference>
<feature type="domain" description="Aminoglycoside phosphotransferase" evidence="1">
    <location>
        <begin position="40"/>
        <end position="215"/>
    </location>
</feature>
<dbReference type="Gene3D" id="3.90.1200.10">
    <property type="match status" value="1"/>
</dbReference>
<dbReference type="InterPro" id="IPR011009">
    <property type="entry name" value="Kinase-like_dom_sf"/>
</dbReference>
<reference evidence="2 3" key="1">
    <citation type="submission" date="2016-09" db="EMBL/GenBank/DDBJ databases">
        <authorList>
            <person name="Capua I."/>
            <person name="De Benedictis P."/>
            <person name="Joannis T."/>
            <person name="Lombin L.H."/>
            <person name="Cattoli G."/>
        </authorList>
    </citation>
    <scope>NUCLEOTIDE SEQUENCE [LARGE SCALE GENOMIC DNA]</scope>
    <source>
        <strain evidence="2 3">LMG 25899</strain>
    </source>
</reference>
<keyword evidence="3" id="KW-1185">Reference proteome</keyword>
<evidence type="ECO:0000259" key="1">
    <source>
        <dbReference type="Pfam" id="PF01636"/>
    </source>
</evidence>
<dbReference type="GO" id="GO:0016740">
    <property type="term" value="F:transferase activity"/>
    <property type="evidence" value="ECO:0007669"/>
    <property type="project" value="UniProtKB-KW"/>
</dbReference>
<comment type="caution">
    <text evidence="2">The sequence shown here is derived from an EMBL/GenBank/DDBJ whole genome shotgun (WGS) entry which is preliminary data.</text>
</comment>
<dbReference type="RefSeq" id="WP_069697816.1">
    <property type="nucleotide sequence ID" value="NZ_JAGGMA010000019.1"/>
</dbReference>
<evidence type="ECO:0000313" key="2">
    <source>
        <dbReference type="EMBL" id="OEH83264.1"/>
    </source>
</evidence>
<gene>
    <name evidence="2" type="ORF">BCR26_10710</name>
</gene>
<dbReference type="SUPFAM" id="SSF56112">
    <property type="entry name" value="Protein kinase-like (PK-like)"/>
    <property type="match status" value="1"/>
</dbReference>
<dbReference type="Proteomes" id="UP000095256">
    <property type="component" value="Unassembled WGS sequence"/>
</dbReference>
<dbReference type="Pfam" id="PF01636">
    <property type="entry name" value="APH"/>
    <property type="match status" value="1"/>
</dbReference>
<dbReference type="PANTHER" id="PTHR40086:SF1">
    <property type="entry name" value="CELL CYCLE REGULATOR CCRZ"/>
    <property type="match status" value="1"/>
</dbReference>
<dbReference type="OrthoDB" id="3171511at2"/>
<evidence type="ECO:0000313" key="3">
    <source>
        <dbReference type="Proteomes" id="UP000095256"/>
    </source>
</evidence>
<dbReference type="InterPro" id="IPR002575">
    <property type="entry name" value="Aminoglycoside_PTrfase"/>
</dbReference>
<dbReference type="InterPro" id="IPR052077">
    <property type="entry name" value="CcrZ_PhaseVar_Mediator"/>
</dbReference>
<proteinExistence type="predicted"/>
<accession>A0A1E5KZM0</accession>
<name>A0A1E5KZM0_9ENTE</name>
<organism evidence="2 3">
    <name type="scientific">Enterococcus rivorum</name>
    <dbReference type="NCBI Taxonomy" id="762845"/>
    <lineage>
        <taxon>Bacteria</taxon>
        <taxon>Bacillati</taxon>
        <taxon>Bacillota</taxon>
        <taxon>Bacilli</taxon>
        <taxon>Lactobacillales</taxon>
        <taxon>Enterococcaceae</taxon>
        <taxon>Enterococcus</taxon>
    </lineage>
</organism>
<dbReference type="STRING" id="762845.BCR26_10710"/>